<accession>A0A7W5YFG5</accession>
<comment type="caution">
    <text evidence="1">The sequence shown here is derived from an EMBL/GenBank/DDBJ whole genome shotgun (WGS) entry which is preliminary data.</text>
</comment>
<evidence type="ECO:0008006" key="3">
    <source>
        <dbReference type="Google" id="ProtNLM"/>
    </source>
</evidence>
<dbReference type="Gene3D" id="2.40.128.410">
    <property type="match status" value="1"/>
</dbReference>
<dbReference type="InterPro" id="IPR025347">
    <property type="entry name" value="DUF4251"/>
</dbReference>
<sequence length="158" mass="17860">MLIALVSVLTACATAQGISGQKQAEKAEQVSTTVQRMLNAKHFTLSVNNMHPASASSKYVGGEFFLEVKGDTLRSYLPYFGTVYRSSYNAGNALDFEQKMESFQQVRKKKNCTTIYISVRTAEDFFKYTLNIFDNGRFDLYVQPVHRQPISYDGELKL</sequence>
<dbReference type="Proteomes" id="UP000541425">
    <property type="component" value="Unassembled WGS sequence"/>
</dbReference>
<evidence type="ECO:0000313" key="1">
    <source>
        <dbReference type="EMBL" id="MBB3702146.1"/>
    </source>
</evidence>
<dbReference type="RefSeq" id="WP_183694698.1">
    <property type="nucleotide sequence ID" value="NZ_JACICA010000002.1"/>
</dbReference>
<dbReference type="Pfam" id="PF14059">
    <property type="entry name" value="DUF4251"/>
    <property type="match status" value="1"/>
</dbReference>
<evidence type="ECO:0000313" key="2">
    <source>
        <dbReference type="Proteomes" id="UP000541425"/>
    </source>
</evidence>
<proteinExistence type="predicted"/>
<name>A0A7W5YFG5_9BACT</name>
<gene>
    <name evidence="1" type="ORF">FHS60_000599</name>
</gene>
<reference evidence="1 2" key="1">
    <citation type="submission" date="2020-08" db="EMBL/GenBank/DDBJ databases">
        <title>Genomic Encyclopedia of Type Strains, Phase IV (KMG-IV): sequencing the most valuable type-strain genomes for metagenomic binning, comparative biology and taxonomic classification.</title>
        <authorList>
            <person name="Goeker M."/>
        </authorList>
    </citation>
    <scope>NUCLEOTIDE SEQUENCE [LARGE SCALE GENOMIC DNA]</scope>
    <source>
        <strain evidence="1 2">DSM 22548</strain>
    </source>
</reference>
<organism evidence="1 2">
    <name type="scientific">Alloprevotella rava</name>
    <dbReference type="NCBI Taxonomy" id="671218"/>
    <lineage>
        <taxon>Bacteria</taxon>
        <taxon>Pseudomonadati</taxon>
        <taxon>Bacteroidota</taxon>
        <taxon>Bacteroidia</taxon>
        <taxon>Bacteroidales</taxon>
        <taxon>Prevotellaceae</taxon>
        <taxon>Alloprevotella</taxon>
    </lineage>
</organism>
<dbReference type="EMBL" id="JACICA010000002">
    <property type="protein sequence ID" value="MBB3702146.1"/>
    <property type="molecule type" value="Genomic_DNA"/>
</dbReference>
<dbReference type="AlphaFoldDB" id="A0A7W5YFG5"/>
<protein>
    <recommendedName>
        <fullName evidence="3">DUF4251 domain-containing protein</fullName>
    </recommendedName>
</protein>